<reference evidence="1" key="1">
    <citation type="submission" date="2021-03" db="EMBL/GenBank/DDBJ databases">
        <title>Evolutionary innovations through gain and loss of genes in the ectomycorrhizal Boletales.</title>
        <authorList>
            <person name="Wu G."/>
            <person name="Miyauchi S."/>
            <person name="Morin E."/>
            <person name="Yang Z.-L."/>
            <person name="Xu J."/>
            <person name="Martin F.M."/>
        </authorList>
    </citation>
    <scope>NUCLEOTIDE SEQUENCE</scope>
    <source>
        <strain evidence="1">BR01</strain>
    </source>
</reference>
<name>A0A8I2YL04_9AGAM</name>
<dbReference type="AlphaFoldDB" id="A0A8I2YL04"/>
<proteinExistence type="predicted"/>
<comment type="caution">
    <text evidence="1">The sequence shown here is derived from an EMBL/GenBank/DDBJ whole genome shotgun (WGS) entry which is preliminary data.</text>
</comment>
<keyword evidence="2" id="KW-1185">Reference proteome</keyword>
<evidence type="ECO:0000313" key="2">
    <source>
        <dbReference type="Proteomes" id="UP000683000"/>
    </source>
</evidence>
<protein>
    <submittedName>
        <fullName evidence="1">Uncharacterized protein</fullName>
    </submittedName>
</protein>
<evidence type="ECO:0000313" key="1">
    <source>
        <dbReference type="EMBL" id="KAG6373814.1"/>
    </source>
</evidence>
<sequence length="64" mass="7009">MQCTPHCTPLRRVSQGSLFALSRSEHNPNAPHGLGFIEPVVSELVNKAKALHANLVNLDRPLIL</sequence>
<accession>A0A8I2YL04</accession>
<dbReference type="EMBL" id="JAGFBS010000020">
    <property type="protein sequence ID" value="KAG6373814.1"/>
    <property type="molecule type" value="Genomic_DNA"/>
</dbReference>
<organism evidence="1 2">
    <name type="scientific">Boletus reticuloceps</name>
    <dbReference type="NCBI Taxonomy" id="495285"/>
    <lineage>
        <taxon>Eukaryota</taxon>
        <taxon>Fungi</taxon>
        <taxon>Dikarya</taxon>
        <taxon>Basidiomycota</taxon>
        <taxon>Agaricomycotina</taxon>
        <taxon>Agaricomycetes</taxon>
        <taxon>Agaricomycetidae</taxon>
        <taxon>Boletales</taxon>
        <taxon>Boletineae</taxon>
        <taxon>Boletaceae</taxon>
        <taxon>Boletoideae</taxon>
        <taxon>Boletus</taxon>
    </lineage>
</organism>
<gene>
    <name evidence="1" type="ORF">JVT61DRAFT_5959</name>
</gene>
<dbReference type="OrthoDB" id="5586015at2759"/>
<dbReference type="Proteomes" id="UP000683000">
    <property type="component" value="Unassembled WGS sequence"/>
</dbReference>